<reference evidence="1 2" key="1">
    <citation type="submission" date="2020-08" db="EMBL/GenBank/DDBJ databases">
        <title>Draft genome sequence of Parasphingopyxis sp. GrpM-11.</title>
        <authorList>
            <person name="Oh J."/>
            <person name="Roh D.-H."/>
        </authorList>
    </citation>
    <scope>NUCLEOTIDE SEQUENCE [LARGE SCALE GENOMIC DNA]</scope>
    <source>
        <strain evidence="1 2">GrpM-11</strain>
    </source>
</reference>
<evidence type="ECO:0000313" key="1">
    <source>
        <dbReference type="EMBL" id="MBC2777234.1"/>
    </source>
</evidence>
<dbReference type="Pfam" id="PF11017">
    <property type="entry name" value="DUF2855"/>
    <property type="match status" value="1"/>
</dbReference>
<evidence type="ECO:0000313" key="2">
    <source>
        <dbReference type="Proteomes" id="UP000564378"/>
    </source>
</evidence>
<dbReference type="InterPro" id="IPR021276">
    <property type="entry name" value="DUF2855"/>
</dbReference>
<organism evidence="1 2">
    <name type="scientific">Parasphingopyxis marina</name>
    <dbReference type="NCBI Taxonomy" id="2761622"/>
    <lineage>
        <taxon>Bacteria</taxon>
        <taxon>Pseudomonadati</taxon>
        <taxon>Pseudomonadota</taxon>
        <taxon>Alphaproteobacteria</taxon>
        <taxon>Sphingomonadales</taxon>
        <taxon>Sphingomonadaceae</taxon>
        <taxon>Parasphingopyxis</taxon>
    </lineage>
</organism>
<dbReference type="RefSeq" id="WP_185800456.1">
    <property type="nucleotide sequence ID" value="NZ_JACJVJ010000001.1"/>
</dbReference>
<dbReference type="AlphaFoldDB" id="A0A842I0F1"/>
<gene>
    <name evidence="1" type="ORF">H6P80_06335</name>
</gene>
<dbReference type="Proteomes" id="UP000564378">
    <property type="component" value="Unassembled WGS sequence"/>
</dbReference>
<comment type="caution">
    <text evidence="1">The sequence shown here is derived from an EMBL/GenBank/DDBJ whole genome shotgun (WGS) entry which is preliminary data.</text>
</comment>
<dbReference type="EMBL" id="JACJVJ010000001">
    <property type="protein sequence ID" value="MBC2777234.1"/>
    <property type="molecule type" value="Genomic_DNA"/>
</dbReference>
<keyword evidence="2" id="KW-1185">Reference proteome</keyword>
<name>A0A842I0F1_9SPHN</name>
<sequence length="366" mass="39824">MDSWVIEIDRGDLNDAKIVQTGPPALDEGQVLVAIDEYAMTANNITYGVFGEPAGLFGNDQGYWDFFSERGEPGRLPVWGFATVVESRAEGIAAGDRFYGYYPMASHTVLTASDIRETGFVDATPRRTTLPPIYNNYQKLDRIVDYRPEHHDYWPVFRPLFLTGWLIADQYEDESDYGAEQIVIASASSKTAIGLAFAHRQRGEARPSSIGLTSASHVDALAATGIYDTVVAYDDIGTLDASKPTGYVDMAGNGAVTAAVHRHFGDNLRNSMIVGKSHWDAPRVEPDLPGAPPTGFFAPARSQKRLADWGPAEFGQRIASAWLGFMEIAPDIAGIDRRSGSEAALAAYREMLSGKADPKKGIVVTP</sequence>
<accession>A0A842I0F1</accession>
<protein>
    <submittedName>
        <fullName evidence="1">DUF2855 family protein</fullName>
    </submittedName>
</protein>
<proteinExistence type="predicted"/>